<dbReference type="AlphaFoldDB" id="A0A099KRT7"/>
<dbReference type="GO" id="GO:0005829">
    <property type="term" value="C:cytosol"/>
    <property type="evidence" value="ECO:0007669"/>
    <property type="project" value="TreeGrafter"/>
</dbReference>
<evidence type="ECO:0000313" key="3">
    <source>
        <dbReference type="EMBL" id="KGJ93226.1"/>
    </source>
</evidence>
<dbReference type="Pfam" id="PF01381">
    <property type="entry name" value="HTH_3"/>
    <property type="match status" value="1"/>
</dbReference>
<dbReference type="EMBL" id="JQED01000015">
    <property type="protein sequence ID" value="KGJ93226.1"/>
    <property type="molecule type" value="Genomic_DNA"/>
</dbReference>
<evidence type="ECO:0000256" key="1">
    <source>
        <dbReference type="ARBA" id="ARBA00023125"/>
    </source>
</evidence>
<feature type="domain" description="HTH cro/C1-type" evidence="2">
    <location>
        <begin position="34"/>
        <end position="88"/>
    </location>
</feature>
<dbReference type="PANTHER" id="PTHR46797:SF20">
    <property type="entry name" value="BLR4304 PROTEIN"/>
    <property type="match status" value="1"/>
</dbReference>
<dbReference type="InterPro" id="IPR001387">
    <property type="entry name" value="Cro/C1-type_HTH"/>
</dbReference>
<dbReference type="PANTHER" id="PTHR46797">
    <property type="entry name" value="HTH-TYPE TRANSCRIPTIONAL REGULATOR"/>
    <property type="match status" value="1"/>
</dbReference>
<reference evidence="3 4" key="1">
    <citation type="submission" date="2014-08" db="EMBL/GenBank/DDBJ databases">
        <title>Genomic and Phenotypic Diversity of Colwellia psychrerythraea strains from Disparate Marine Basins.</title>
        <authorList>
            <person name="Techtmann S.M."/>
            <person name="Stelling S.C."/>
            <person name="Utturkar S.M."/>
            <person name="Alshibli N."/>
            <person name="Harris A."/>
            <person name="Brown S.D."/>
            <person name="Hazen T.C."/>
        </authorList>
    </citation>
    <scope>NUCLEOTIDE SEQUENCE [LARGE SCALE GENOMIC DNA]</scope>
    <source>
        <strain evidence="3 4">ND2E</strain>
    </source>
</reference>
<accession>A0A099KRT7</accession>
<dbReference type="GO" id="GO:0003677">
    <property type="term" value="F:DNA binding"/>
    <property type="evidence" value="ECO:0007669"/>
    <property type="project" value="UniProtKB-KW"/>
</dbReference>
<evidence type="ECO:0000313" key="4">
    <source>
        <dbReference type="Proteomes" id="UP000029843"/>
    </source>
</evidence>
<proteinExistence type="predicted"/>
<dbReference type="InterPro" id="IPR050807">
    <property type="entry name" value="TransReg_Diox_bact_type"/>
</dbReference>
<dbReference type="Pfam" id="PF07883">
    <property type="entry name" value="Cupin_2"/>
    <property type="match status" value="1"/>
</dbReference>
<dbReference type="InterPro" id="IPR014710">
    <property type="entry name" value="RmlC-like_jellyroll"/>
</dbReference>
<dbReference type="GO" id="GO:0003700">
    <property type="term" value="F:DNA-binding transcription factor activity"/>
    <property type="evidence" value="ECO:0007669"/>
    <property type="project" value="TreeGrafter"/>
</dbReference>
<gene>
    <name evidence="3" type="ORF">ND2E_2692</name>
</gene>
<dbReference type="Proteomes" id="UP000029843">
    <property type="component" value="Unassembled WGS sequence"/>
</dbReference>
<dbReference type="CDD" id="cd02209">
    <property type="entry name" value="cupin_XRE_C"/>
    <property type="match status" value="1"/>
</dbReference>
<dbReference type="OrthoDB" id="9805356at2"/>
<dbReference type="CDD" id="cd00093">
    <property type="entry name" value="HTH_XRE"/>
    <property type="match status" value="1"/>
</dbReference>
<dbReference type="InterPro" id="IPR013096">
    <property type="entry name" value="Cupin_2"/>
</dbReference>
<dbReference type="Gene3D" id="1.10.260.40">
    <property type="entry name" value="lambda repressor-like DNA-binding domains"/>
    <property type="match status" value="1"/>
</dbReference>
<name>A0A099KRT7_COLPS</name>
<comment type="caution">
    <text evidence="3">The sequence shown here is derived from an EMBL/GenBank/DDBJ whole genome shotgun (WGS) entry which is preliminary data.</text>
</comment>
<dbReference type="Gene3D" id="2.60.120.10">
    <property type="entry name" value="Jelly Rolls"/>
    <property type="match status" value="1"/>
</dbReference>
<dbReference type="SUPFAM" id="SSF47413">
    <property type="entry name" value="lambda repressor-like DNA-binding domains"/>
    <property type="match status" value="1"/>
</dbReference>
<dbReference type="SMART" id="SM00530">
    <property type="entry name" value="HTH_XRE"/>
    <property type="match status" value="1"/>
</dbReference>
<sequence length="209" mass="23651">MSEQDQVDKYPSMTLGDNENNKRVVEKASIGVQLKAIRTENKLTLEEASKRTGLARSTLSKIENEQISPTFSVMQKLASGLNIELPQLFTKPKETKVTGRRDVTLGGQGRPHATLTYEHELLATQLRNKKMMPYKSRVHARNFEHFGEWVRHEGEEFLLVLEGEVQLLTEFYEPATLVVGDSAYYDATMGHLVISTSKEDALILWITAE</sequence>
<dbReference type="PATRIC" id="fig|28229.4.peg.1728"/>
<keyword evidence="1" id="KW-0238">DNA-binding</keyword>
<dbReference type="InterPro" id="IPR011051">
    <property type="entry name" value="RmlC_Cupin_sf"/>
</dbReference>
<dbReference type="InterPro" id="IPR010982">
    <property type="entry name" value="Lambda_DNA-bd_dom_sf"/>
</dbReference>
<dbReference type="PROSITE" id="PS50943">
    <property type="entry name" value="HTH_CROC1"/>
    <property type="match status" value="1"/>
</dbReference>
<dbReference type="RefSeq" id="WP_033093424.1">
    <property type="nucleotide sequence ID" value="NZ_JQED01000015.1"/>
</dbReference>
<organism evidence="3 4">
    <name type="scientific">Colwellia psychrerythraea</name>
    <name type="common">Vibrio psychroerythus</name>
    <dbReference type="NCBI Taxonomy" id="28229"/>
    <lineage>
        <taxon>Bacteria</taxon>
        <taxon>Pseudomonadati</taxon>
        <taxon>Pseudomonadota</taxon>
        <taxon>Gammaproteobacteria</taxon>
        <taxon>Alteromonadales</taxon>
        <taxon>Colwelliaceae</taxon>
        <taxon>Colwellia</taxon>
    </lineage>
</organism>
<evidence type="ECO:0000259" key="2">
    <source>
        <dbReference type="PROSITE" id="PS50943"/>
    </source>
</evidence>
<protein>
    <submittedName>
        <fullName evidence="3">Transcriptional regulator, XRE family with cupin 2 sensor</fullName>
    </submittedName>
</protein>
<dbReference type="SUPFAM" id="SSF51182">
    <property type="entry name" value="RmlC-like cupins"/>
    <property type="match status" value="1"/>
</dbReference>